<dbReference type="EMBL" id="GBXM01024851">
    <property type="protein sequence ID" value="JAH83726.1"/>
    <property type="molecule type" value="Transcribed_RNA"/>
</dbReference>
<accession>A0A0E9W080</accession>
<protein>
    <submittedName>
        <fullName evidence="1">Uncharacterized protein</fullName>
    </submittedName>
</protein>
<proteinExistence type="predicted"/>
<name>A0A0E9W080_ANGAN</name>
<sequence length="61" mass="6933">MEESSRQFSCSLSTFSLGQRDTSADTAEIWFWLRLISMACSTATSAGTAWMRFLDRSRTSR</sequence>
<reference evidence="1" key="2">
    <citation type="journal article" date="2015" name="Fish Shellfish Immunol.">
        <title>Early steps in the European eel (Anguilla anguilla)-Vibrio vulnificus interaction in the gills: Role of the RtxA13 toxin.</title>
        <authorList>
            <person name="Callol A."/>
            <person name="Pajuelo D."/>
            <person name="Ebbesson L."/>
            <person name="Teles M."/>
            <person name="MacKenzie S."/>
            <person name="Amaro C."/>
        </authorList>
    </citation>
    <scope>NUCLEOTIDE SEQUENCE</scope>
</reference>
<organism evidence="1">
    <name type="scientific">Anguilla anguilla</name>
    <name type="common">European freshwater eel</name>
    <name type="synonym">Muraena anguilla</name>
    <dbReference type="NCBI Taxonomy" id="7936"/>
    <lineage>
        <taxon>Eukaryota</taxon>
        <taxon>Metazoa</taxon>
        <taxon>Chordata</taxon>
        <taxon>Craniata</taxon>
        <taxon>Vertebrata</taxon>
        <taxon>Euteleostomi</taxon>
        <taxon>Actinopterygii</taxon>
        <taxon>Neopterygii</taxon>
        <taxon>Teleostei</taxon>
        <taxon>Anguilliformes</taxon>
        <taxon>Anguillidae</taxon>
        <taxon>Anguilla</taxon>
    </lineage>
</organism>
<evidence type="ECO:0000313" key="1">
    <source>
        <dbReference type="EMBL" id="JAH83726.1"/>
    </source>
</evidence>
<dbReference type="AlphaFoldDB" id="A0A0E9W080"/>
<reference evidence="1" key="1">
    <citation type="submission" date="2014-11" db="EMBL/GenBank/DDBJ databases">
        <authorList>
            <person name="Amaro Gonzalez C."/>
        </authorList>
    </citation>
    <scope>NUCLEOTIDE SEQUENCE</scope>
</reference>